<sequence>MKHALEEIKPNAIYQVFKALPLTSDGQKSLMHLYQPIIGANALSLYYHLLGDAFDSVEQEFTHLDCLNLLNVGMDDFYAARRRLEGMGLLTVYEKEDTEFGKLFLYQLEEPVNPQSFIQDMTYSFLLHQAIGKRRFEQMIRRFEPKTIDLTNYVNTTANFTQVYGQLDLDRFAQEAPQLELTAQGFKEEKNKSLQVAENLLDWDFLFQLAQKKFIAKENFTAEFRLQLSVYASLYGYKEMELIELLTQVVALDTGLVNPNDFRRLIEKNQLQKPKKEQQASQNSRQDVERYRQLSQKGFTQRDLNLIKISEETAPSDFLQAIKLEKNSFVTDSEIRLLKTLIERTPLTNAVINILIHYVLVIQNNSTLQERFVTTIAANWSEKGFKTPEMAIEYVRQYVRESKEKQREKEEKKQTQAKRTYAKTPVRNEVLPEWIIEPKEIKEDPEKQAAIQRRLQEYLKRKEGEQ</sequence>
<proteinExistence type="inferred from homology"/>
<feature type="domain" description="DnaB/C C-terminal" evidence="3">
    <location>
        <begin position="320"/>
        <end position="394"/>
    </location>
</feature>
<dbReference type="Proteomes" id="UP001595969">
    <property type="component" value="Unassembled WGS sequence"/>
</dbReference>
<evidence type="ECO:0000259" key="4">
    <source>
        <dbReference type="Pfam" id="PF25888"/>
    </source>
</evidence>
<accession>A0ABV9MRX7</accession>
<protein>
    <submittedName>
        <fullName evidence="5">Replication initiation and membrane attachment family protein</fullName>
    </submittedName>
</protein>
<name>A0ABV9MRX7_9ENTE</name>
<evidence type="ECO:0000313" key="6">
    <source>
        <dbReference type="Proteomes" id="UP001595969"/>
    </source>
</evidence>
<feature type="domain" description="Replicative helicase loading/DNA remodeling protein DnaB N-terminal winged helix" evidence="4">
    <location>
        <begin position="8"/>
        <end position="187"/>
    </location>
</feature>
<reference evidence="6" key="1">
    <citation type="journal article" date="2019" name="Int. J. Syst. Evol. Microbiol.">
        <title>The Global Catalogue of Microorganisms (GCM) 10K type strain sequencing project: providing services to taxonomists for standard genome sequencing and annotation.</title>
        <authorList>
            <consortium name="The Broad Institute Genomics Platform"/>
            <consortium name="The Broad Institute Genome Sequencing Center for Infectious Disease"/>
            <person name="Wu L."/>
            <person name="Ma J."/>
        </authorList>
    </citation>
    <scope>NUCLEOTIDE SEQUENCE [LARGE SCALE GENOMIC DNA]</scope>
    <source>
        <strain evidence="6">CGMCC 1.19032</strain>
    </source>
</reference>
<comment type="caution">
    <text evidence="5">The sequence shown here is derived from an EMBL/GenBank/DDBJ whole genome shotgun (WGS) entry which is preliminary data.</text>
</comment>
<evidence type="ECO:0000313" key="5">
    <source>
        <dbReference type="EMBL" id="MFC4718746.1"/>
    </source>
</evidence>
<keyword evidence="6" id="KW-1185">Reference proteome</keyword>
<dbReference type="InterPro" id="IPR058660">
    <property type="entry name" value="WHD_DnaB"/>
</dbReference>
<dbReference type="EMBL" id="JBHSGS010000016">
    <property type="protein sequence ID" value="MFC4718746.1"/>
    <property type="molecule type" value="Genomic_DNA"/>
</dbReference>
<evidence type="ECO:0000259" key="3">
    <source>
        <dbReference type="Pfam" id="PF07261"/>
    </source>
</evidence>
<organism evidence="5 6">
    <name type="scientific">Enterococcus lemanii</name>
    <dbReference type="NCBI Taxonomy" id="1159752"/>
    <lineage>
        <taxon>Bacteria</taxon>
        <taxon>Bacillati</taxon>
        <taxon>Bacillota</taxon>
        <taxon>Bacilli</taxon>
        <taxon>Lactobacillales</taxon>
        <taxon>Enterococcaceae</taxon>
        <taxon>Enterococcus</taxon>
    </lineage>
</organism>
<comment type="similarity">
    <text evidence="1">Belongs to the DnaB/DnaD family.</text>
</comment>
<dbReference type="RefSeq" id="WP_204653494.1">
    <property type="nucleotide sequence ID" value="NZ_JAFBFD010000010.1"/>
</dbReference>
<evidence type="ECO:0000256" key="2">
    <source>
        <dbReference type="SAM" id="MobiDB-lite"/>
    </source>
</evidence>
<dbReference type="Pfam" id="PF25888">
    <property type="entry name" value="WHD_DnaB"/>
    <property type="match status" value="1"/>
</dbReference>
<gene>
    <name evidence="5" type="ORF">ACFO5I_03175</name>
</gene>
<dbReference type="Pfam" id="PF07261">
    <property type="entry name" value="DnaB_2"/>
    <property type="match status" value="1"/>
</dbReference>
<feature type="region of interest" description="Disordered" evidence="2">
    <location>
        <begin position="403"/>
        <end position="424"/>
    </location>
</feature>
<dbReference type="InterPro" id="IPR006343">
    <property type="entry name" value="DnaB/C_C"/>
</dbReference>
<evidence type="ECO:0000256" key="1">
    <source>
        <dbReference type="ARBA" id="ARBA00093462"/>
    </source>
</evidence>
<feature type="compositionally biased region" description="Basic and acidic residues" evidence="2">
    <location>
        <begin position="403"/>
        <end position="414"/>
    </location>
</feature>